<dbReference type="Gene3D" id="3.30.160.60">
    <property type="entry name" value="Classic Zinc Finger"/>
    <property type="match status" value="2"/>
</dbReference>
<gene>
    <name evidence="9" type="ORF">K493DRAFT_315555</name>
</gene>
<evidence type="ECO:0000313" key="9">
    <source>
        <dbReference type="EMBL" id="ORX94306.1"/>
    </source>
</evidence>
<dbReference type="SUPFAM" id="SSF57667">
    <property type="entry name" value="beta-beta-alpha zinc fingers"/>
    <property type="match status" value="1"/>
</dbReference>
<dbReference type="PROSITE" id="PS00028">
    <property type="entry name" value="ZINC_FINGER_C2H2_1"/>
    <property type="match status" value="2"/>
</dbReference>
<keyword evidence="6" id="KW-0539">Nucleus</keyword>
<keyword evidence="4 7" id="KW-0863">Zinc-finger</keyword>
<dbReference type="EMBL" id="MCFE01000208">
    <property type="protein sequence ID" value="ORX94306.1"/>
    <property type="molecule type" value="Genomic_DNA"/>
</dbReference>
<comment type="caution">
    <text evidence="9">The sequence shown here is derived from an EMBL/GenBank/DDBJ whole genome shotgun (WGS) entry which is preliminary data.</text>
</comment>
<evidence type="ECO:0000313" key="10">
    <source>
        <dbReference type="Proteomes" id="UP000193498"/>
    </source>
</evidence>
<evidence type="ECO:0000256" key="4">
    <source>
        <dbReference type="ARBA" id="ARBA00022771"/>
    </source>
</evidence>
<comment type="subcellular location">
    <subcellularLocation>
        <location evidence="1">Nucleus</location>
    </subcellularLocation>
</comment>
<evidence type="ECO:0000256" key="7">
    <source>
        <dbReference type="PROSITE-ProRule" id="PRU00042"/>
    </source>
</evidence>
<dbReference type="PANTHER" id="PTHR24394:SF44">
    <property type="entry name" value="ZINC FINGER PROTEIN 271-LIKE"/>
    <property type="match status" value="1"/>
</dbReference>
<proteinExistence type="predicted"/>
<evidence type="ECO:0000256" key="3">
    <source>
        <dbReference type="ARBA" id="ARBA00022737"/>
    </source>
</evidence>
<feature type="domain" description="C2H2-type" evidence="8">
    <location>
        <begin position="16"/>
        <end position="43"/>
    </location>
</feature>
<dbReference type="GO" id="GO:0005634">
    <property type="term" value="C:nucleus"/>
    <property type="evidence" value="ECO:0007669"/>
    <property type="project" value="UniProtKB-SubCell"/>
</dbReference>
<dbReference type="GO" id="GO:0000981">
    <property type="term" value="F:DNA-binding transcription factor activity, RNA polymerase II-specific"/>
    <property type="evidence" value="ECO:0007669"/>
    <property type="project" value="TreeGrafter"/>
</dbReference>
<dbReference type="GO" id="GO:0008270">
    <property type="term" value="F:zinc ion binding"/>
    <property type="evidence" value="ECO:0007669"/>
    <property type="project" value="UniProtKB-KW"/>
</dbReference>
<dbReference type="OrthoDB" id="10018191at2759"/>
<dbReference type="PROSITE" id="PS50157">
    <property type="entry name" value="ZINC_FINGER_C2H2_2"/>
    <property type="match status" value="2"/>
</dbReference>
<evidence type="ECO:0000256" key="5">
    <source>
        <dbReference type="ARBA" id="ARBA00022833"/>
    </source>
</evidence>
<dbReference type="STRING" id="1314790.A0A1Y1Y990"/>
<dbReference type="PANTHER" id="PTHR24394">
    <property type="entry name" value="ZINC FINGER PROTEIN"/>
    <property type="match status" value="1"/>
</dbReference>
<dbReference type="AlphaFoldDB" id="A0A1Y1Y990"/>
<evidence type="ECO:0000256" key="1">
    <source>
        <dbReference type="ARBA" id="ARBA00004123"/>
    </source>
</evidence>
<dbReference type="Proteomes" id="UP000193498">
    <property type="component" value="Unassembled WGS sequence"/>
</dbReference>
<keyword evidence="5" id="KW-0862">Zinc</keyword>
<evidence type="ECO:0000259" key="8">
    <source>
        <dbReference type="PROSITE" id="PS50157"/>
    </source>
</evidence>
<feature type="domain" description="C2H2-type" evidence="8">
    <location>
        <begin position="44"/>
        <end position="74"/>
    </location>
</feature>
<dbReference type="InParanoid" id="A0A1Y1Y990"/>
<keyword evidence="10" id="KW-1185">Reference proteome</keyword>
<sequence>MKTPTRSTYRRKPIHITCTVCRKSFNRKDNFMRHFRNHSGEFPHPCPHTDCGKGFTRRDQLLRHLNSKHCDQLGRQSSPHSDCGSASSEDSLLTLNDHPSMAFAKNILFCDKKDAIESTMSIGNLINNASCKAFQAKSRMRLSFLLN</sequence>
<dbReference type="InterPro" id="IPR036236">
    <property type="entry name" value="Znf_C2H2_sf"/>
</dbReference>
<dbReference type="Pfam" id="PF00096">
    <property type="entry name" value="zf-C2H2"/>
    <property type="match status" value="2"/>
</dbReference>
<dbReference type="InterPro" id="IPR013087">
    <property type="entry name" value="Znf_C2H2_type"/>
</dbReference>
<reference evidence="9 10" key="1">
    <citation type="submission" date="2016-07" db="EMBL/GenBank/DDBJ databases">
        <title>Pervasive Adenine N6-methylation of Active Genes in Fungi.</title>
        <authorList>
            <consortium name="DOE Joint Genome Institute"/>
            <person name="Mondo S.J."/>
            <person name="Dannebaum R.O."/>
            <person name="Kuo R.C."/>
            <person name="Labutti K."/>
            <person name="Haridas S."/>
            <person name="Kuo A."/>
            <person name="Salamov A."/>
            <person name="Ahrendt S.R."/>
            <person name="Lipzen A."/>
            <person name="Sullivan W."/>
            <person name="Andreopoulos W.B."/>
            <person name="Clum A."/>
            <person name="Lindquist E."/>
            <person name="Daum C."/>
            <person name="Ramamoorthy G.K."/>
            <person name="Gryganskyi A."/>
            <person name="Culley D."/>
            <person name="Magnuson J.K."/>
            <person name="James T.Y."/>
            <person name="O'Malley M.A."/>
            <person name="Stajich J.E."/>
            <person name="Spatafora J.W."/>
            <person name="Visel A."/>
            <person name="Grigoriev I.V."/>
        </authorList>
    </citation>
    <scope>NUCLEOTIDE SEQUENCE [LARGE SCALE GENOMIC DNA]</scope>
    <source>
        <strain evidence="9 10">CBS 931.73</strain>
    </source>
</reference>
<protein>
    <recommendedName>
        <fullName evidence="8">C2H2-type domain-containing protein</fullName>
    </recommendedName>
</protein>
<name>A0A1Y1Y990_9FUNG</name>
<evidence type="ECO:0000256" key="6">
    <source>
        <dbReference type="ARBA" id="ARBA00023242"/>
    </source>
</evidence>
<evidence type="ECO:0000256" key="2">
    <source>
        <dbReference type="ARBA" id="ARBA00022723"/>
    </source>
</evidence>
<accession>A0A1Y1Y990</accession>
<organism evidence="9 10">
    <name type="scientific">Basidiobolus meristosporus CBS 931.73</name>
    <dbReference type="NCBI Taxonomy" id="1314790"/>
    <lineage>
        <taxon>Eukaryota</taxon>
        <taxon>Fungi</taxon>
        <taxon>Fungi incertae sedis</taxon>
        <taxon>Zoopagomycota</taxon>
        <taxon>Entomophthoromycotina</taxon>
        <taxon>Basidiobolomycetes</taxon>
        <taxon>Basidiobolales</taxon>
        <taxon>Basidiobolaceae</taxon>
        <taxon>Basidiobolus</taxon>
    </lineage>
</organism>
<dbReference type="SMART" id="SM00355">
    <property type="entry name" value="ZnF_C2H2"/>
    <property type="match status" value="2"/>
</dbReference>
<keyword evidence="3" id="KW-0677">Repeat</keyword>
<keyword evidence="2" id="KW-0479">Metal-binding</keyword>